<dbReference type="RefSeq" id="WP_343818045.1">
    <property type="nucleotide sequence ID" value="NZ_BAAAFA010000009.1"/>
</dbReference>
<proteinExistence type="predicted"/>
<sequence length="325" mass="36535">MKLNYYAYTITFKDTGKICNICISDIVEVYCKHQSKKSILEKYHDKSSKNLYFAKAEIYPDVYYLMVPASLANYRTLNKGSGVIKDLNEVLEDGDSLEKVTYIHFDKSKPIIGVTSSLGGASVDDLEYYLNEILNGIYGPDIKKYQLKVIPLQSEVSKSSVGKLKLISQANVILNGKTSMNGILSGLLASNTPDNNVEISISVKRTGIKNGIEKDIKPLLDLIQSDTNGKEFAEVHLRAKQNSLQENIKDYFLDHSMILFDIINPYLKASIEMQIQDKRYANQSIVDAYNAYIEGVSDRITTDHSCSNWSKLSNKDTYLIDESEG</sequence>
<accession>A0ABN1L985</accession>
<name>A0ABN1L985_9GAMM</name>
<dbReference type="Proteomes" id="UP001500021">
    <property type="component" value="Unassembled WGS sequence"/>
</dbReference>
<dbReference type="EMBL" id="BAAAFA010000009">
    <property type="protein sequence ID" value="GAA0820722.1"/>
    <property type="molecule type" value="Genomic_DNA"/>
</dbReference>
<comment type="caution">
    <text evidence="1">The sequence shown here is derived from an EMBL/GenBank/DDBJ whole genome shotgun (WGS) entry which is preliminary data.</text>
</comment>
<gene>
    <name evidence="1" type="ORF">GCM10009111_26630</name>
</gene>
<protein>
    <submittedName>
        <fullName evidence="1">Uncharacterized protein</fullName>
    </submittedName>
</protein>
<dbReference type="Pfam" id="PF15969">
    <property type="entry name" value="RexA"/>
    <property type="match status" value="1"/>
</dbReference>
<reference evidence="1 2" key="1">
    <citation type="journal article" date="2019" name="Int. J. Syst. Evol. Microbiol.">
        <title>The Global Catalogue of Microorganisms (GCM) 10K type strain sequencing project: providing services to taxonomists for standard genome sequencing and annotation.</title>
        <authorList>
            <consortium name="The Broad Institute Genomics Platform"/>
            <consortium name="The Broad Institute Genome Sequencing Center for Infectious Disease"/>
            <person name="Wu L."/>
            <person name="Ma J."/>
        </authorList>
    </citation>
    <scope>NUCLEOTIDE SEQUENCE [LARGE SCALE GENOMIC DNA]</scope>
    <source>
        <strain evidence="1 2">JCM 15608</strain>
    </source>
</reference>
<dbReference type="InterPro" id="IPR031894">
    <property type="entry name" value="RexA"/>
</dbReference>
<evidence type="ECO:0000313" key="1">
    <source>
        <dbReference type="EMBL" id="GAA0820722.1"/>
    </source>
</evidence>
<organism evidence="1 2">
    <name type="scientific">Colwellia asteriadis</name>
    <dbReference type="NCBI Taxonomy" id="517723"/>
    <lineage>
        <taxon>Bacteria</taxon>
        <taxon>Pseudomonadati</taxon>
        <taxon>Pseudomonadota</taxon>
        <taxon>Gammaproteobacteria</taxon>
        <taxon>Alteromonadales</taxon>
        <taxon>Colwelliaceae</taxon>
        <taxon>Colwellia</taxon>
    </lineage>
</organism>
<keyword evidence="2" id="KW-1185">Reference proteome</keyword>
<evidence type="ECO:0000313" key="2">
    <source>
        <dbReference type="Proteomes" id="UP001500021"/>
    </source>
</evidence>